<keyword evidence="20" id="KW-1185">Reference proteome</keyword>
<dbReference type="EMBL" id="KJ019161">
    <property type="protein sequence ID" value="AIX46216.1"/>
    <property type="molecule type" value="Genomic_DNA"/>
</dbReference>
<protein>
    <submittedName>
        <fullName evidence="2">Uncharacterized protein</fullName>
    </submittedName>
</protein>
<dbReference type="Proteomes" id="UP000185337">
    <property type="component" value="Segment"/>
</dbReference>
<dbReference type="Proteomes" id="UP000185330">
    <property type="component" value="Segment"/>
</dbReference>
<evidence type="ECO:0000313" key="3">
    <source>
        <dbReference type="EMBL" id="AIX17811.1"/>
    </source>
</evidence>
<dbReference type="Proteomes" id="UP000185341">
    <property type="component" value="Segment"/>
</dbReference>
<dbReference type="Proteomes" id="UP000185326">
    <property type="component" value="Segment"/>
</dbReference>
<dbReference type="EMBL" id="KJ019108">
    <property type="protein sequence ID" value="AIX33708.1"/>
    <property type="molecule type" value="Genomic_DNA"/>
</dbReference>
<evidence type="ECO:0000313" key="12">
    <source>
        <dbReference type="EMBL" id="AIX34141.1"/>
    </source>
</evidence>
<dbReference type="Proteomes" id="UP000185333">
    <property type="component" value="Segment"/>
</dbReference>
<dbReference type="Proteomes" id="UP000185332">
    <property type="component" value="Segment"/>
</dbReference>
<evidence type="ECO:0000313" key="4">
    <source>
        <dbReference type="EMBL" id="AIX18027.1"/>
    </source>
</evidence>
<gene>
    <name evidence="15" type="ORF">Syn7803C100_160</name>
    <name evidence="16" type="ORF">Syn7803C28_159</name>
    <name evidence="17" type="ORF">Syn7803C36_161</name>
    <name evidence="2" type="ORF">Syn7803C66_158</name>
    <name evidence="3" type="ORF">Syn7803C67_159</name>
    <name evidence="4" type="ORF">Syn7803C68_159</name>
    <name evidence="5" type="ORF">Syn7803C69_158</name>
    <name evidence="6" type="ORF">Syn7803C78_159</name>
    <name evidence="7" type="ORF">Syn7803C91_160</name>
    <name evidence="8" type="ORF">Syn7803C92_156</name>
    <name evidence="9" type="ORF">Syn7803US49_158</name>
    <name evidence="10" type="ORF">Syn7803US53_158</name>
    <name evidence="11" type="ORF">Syn7803US54_158</name>
    <name evidence="12" type="ORF">Syn7803US56_160</name>
    <name evidence="13" type="ORF">Syn9311C1_157</name>
    <name evidence="14" type="ORF">Syn9311C4_160</name>
</gene>
<evidence type="ECO:0000313" key="21">
    <source>
        <dbReference type="Proteomes" id="UP000185339"/>
    </source>
</evidence>
<dbReference type="EMBL" id="KJ019132">
    <property type="protein sequence ID" value="AIX39025.1"/>
    <property type="molecule type" value="Genomic_DNA"/>
</dbReference>
<dbReference type="EMBL" id="KJ019044">
    <property type="protein sequence ID" value="AIX18242.1"/>
    <property type="molecule type" value="Genomic_DNA"/>
</dbReference>
<evidence type="ECO:0000313" key="17">
    <source>
        <dbReference type="EMBL" id="AIX46216.1"/>
    </source>
</evidence>
<evidence type="ECO:0000313" key="6">
    <source>
        <dbReference type="EMBL" id="AIX19834.1"/>
    </source>
</evidence>
<dbReference type="Proteomes" id="UP000185329">
    <property type="component" value="Segment"/>
</dbReference>
<feature type="region of interest" description="Disordered" evidence="1">
    <location>
        <begin position="73"/>
        <end position="120"/>
    </location>
</feature>
<dbReference type="EMBL" id="KJ019133">
    <property type="protein sequence ID" value="AIX39243.1"/>
    <property type="molecule type" value="Genomic_DNA"/>
</dbReference>
<evidence type="ECO:0000313" key="14">
    <source>
        <dbReference type="EMBL" id="AIX39243.1"/>
    </source>
</evidence>
<dbReference type="EMBL" id="KJ019110">
    <property type="protein sequence ID" value="AIX34141.1"/>
    <property type="molecule type" value="Genomic_DNA"/>
</dbReference>
<dbReference type="Proteomes" id="UP000185340">
    <property type="component" value="Segment"/>
</dbReference>
<evidence type="ECO:0000313" key="19">
    <source>
        <dbReference type="Proteomes" id="UP000185326"/>
    </source>
</evidence>
<evidence type="ECO:0000313" key="8">
    <source>
        <dbReference type="EMBL" id="AIX22276.1"/>
    </source>
</evidence>
<evidence type="ECO:0000313" key="9">
    <source>
        <dbReference type="EMBL" id="AIX32644.1"/>
    </source>
</evidence>
<dbReference type="EMBL" id="KJ019042">
    <property type="protein sequence ID" value="AIX17811.1"/>
    <property type="molecule type" value="Genomic_DNA"/>
</dbReference>
<dbReference type="EMBL" id="KJ019154">
    <property type="protein sequence ID" value="AIX44579.1"/>
    <property type="molecule type" value="Genomic_DNA"/>
</dbReference>
<evidence type="ECO:0000313" key="2">
    <source>
        <dbReference type="EMBL" id="AIX17595.1"/>
    </source>
</evidence>
<evidence type="ECO:0000313" key="10">
    <source>
        <dbReference type="EMBL" id="AIX33708.1"/>
    </source>
</evidence>
<dbReference type="EMBL" id="KJ019104">
    <property type="protein sequence ID" value="AIX32644.1"/>
    <property type="molecule type" value="Genomic_DNA"/>
</dbReference>
<dbReference type="KEGG" id="vg:24405304"/>
<dbReference type="EMBL" id="KJ019060">
    <property type="protein sequence ID" value="AIX22063.1"/>
    <property type="molecule type" value="Genomic_DNA"/>
</dbReference>
<evidence type="ECO:0000313" key="18">
    <source>
        <dbReference type="Proteomes" id="UP000033002"/>
    </source>
</evidence>
<evidence type="ECO:0000313" key="5">
    <source>
        <dbReference type="EMBL" id="AIX18242.1"/>
    </source>
</evidence>
<dbReference type="Proteomes" id="UP000185338">
    <property type="component" value="Segment"/>
</dbReference>
<reference evidence="18 19" key="1">
    <citation type="submission" date="2013-12" db="EMBL/GenBank/DDBJ databases">
        <title>Ecological redundancy of diverse viral populations within a natural community.</title>
        <authorList>
            <person name="Gregory A.C."/>
            <person name="LaButti K."/>
            <person name="Copeland A."/>
            <person name="Woyke T."/>
            <person name="Sullivan M.B."/>
        </authorList>
    </citation>
    <scope>NUCLEOTIDE SEQUENCE [LARGE SCALE GENOMIC DNA]</scope>
    <source>
        <strain evidence="15">Syn7803C100</strain>
        <strain evidence="16">Syn7803C28</strain>
        <strain evidence="17">Syn7803C36</strain>
        <strain evidence="2">Syn7803C66</strain>
        <strain evidence="3">Syn7803C67</strain>
        <strain evidence="4">Syn7803C68</strain>
        <strain evidence="5">Syn7803C69</strain>
        <strain evidence="6">Syn7803C78</strain>
        <strain evidence="7">Syn7803C91</strain>
        <strain evidence="8">Syn7803C92</strain>
        <strain evidence="9">Syn7803US49</strain>
        <strain evidence="10">Syn7803US53</strain>
        <strain evidence="11">Syn7803US54</strain>
        <strain evidence="12">Syn7803US56</strain>
        <strain evidence="13">Syn9311C1</strain>
        <strain evidence="14">Syn9311C4</strain>
    </source>
</reference>
<dbReference type="Proteomes" id="UP000033002">
    <property type="component" value="Segment"/>
</dbReference>
<name>A0A0E3EXU8_9CAUD</name>
<evidence type="ECO:0000313" key="7">
    <source>
        <dbReference type="EMBL" id="AIX22063.1"/>
    </source>
</evidence>
<dbReference type="GeneID" id="24405304"/>
<evidence type="ECO:0000313" key="15">
    <source>
        <dbReference type="EMBL" id="AIX39461.1"/>
    </source>
</evidence>
<dbReference type="EMBL" id="KJ019134">
    <property type="protein sequence ID" value="AIX39461.1"/>
    <property type="molecule type" value="Genomic_DNA"/>
</dbReference>
<evidence type="ECO:0000256" key="1">
    <source>
        <dbReference type="SAM" id="MobiDB-lite"/>
    </source>
</evidence>
<dbReference type="Proteomes" id="UP000185336">
    <property type="component" value="Segment"/>
</dbReference>
<dbReference type="Proteomes" id="UP000185339">
    <property type="component" value="Segment"/>
</dbReference>
<dbReference type="RefSeq" id="YP_009140728.1">
    <property type="nucleotide sequence ID" value="NC_027130.1"/>
</dbReference>
<organism evidence="2 21">
    <name type="scientific">Synechococcus phage ACG-2014b</name>
    <dbReference type="NCBI Taxonomy" id="1493508"/>
    <lineage>
        <taxon>Viruses</taxon>
        <taxon>Duplodnaviria</taxon>
        <taxon>Heunggongvirae</taxon>
        <taxon>Uroviricota</taxon>
        <taxon>Caudoviricetes</taxon>
        <taxon>Pantevenvirales</taxon>
        <taxon>Kyanoviridae</taxon>
        <taxon>Nereusvirus</taxon>
        <taxon>Nereusvirus tusconc4</taxon>
    </lineage>
</organism>
<dbReference type="EMBL" id="KJ019061">
    <property type="protein sequence ID" value="AIX22276.1"/>
    <property type="molecule type" value="Genomic_DNA"/>
</dbReference>
<proteinExistence type="predicted"/>
<dbReference type="EMBL" id="KJ019109">
    <property type="protein sequence ID" value="AIX33923.1"/>
    <property type="molecule type" value="Genomic_DNA"/>
</dbReference>
<evidence type="ECO:0000313" key="20">
    <source>
        <dbReference type="Proteomes" id="UP000185330"/>
    </source>
</evidence>
<feature type="compositionally biased region" description="Basic and acidic residues" evidence="1">
    <location>
        <begin position="77"/>
        <end position="98"/>
    </location>
</feature>
<evidence type="ECO:0000313" key="13">
    <source>
        <dbReference type="EMBL" id="AIX39025.1"/>
    </source>
</evidence>
<dbReference type="Proteomes" id="UP000185331">
    <property type="component" value="Segment"/>
</dbReference>
<dbReference type="EMBL" id="KJ019041">
    <property type="protein sequence ID" value="AIX17595.1"/>
    <property type="molecule type" value="Genomic_DNA"/>
</dbReference>
<dbReference type="Proteomes" id="UP000185342">
    <property type="component" value="Segment"/>
</dbReference>
<evidence type="ECO:0000313" key="11">
    <source>
        <dbReference type="EMBL" id="AIX33923.1"/>
    </source>
</evidence>
<accession>A0A0E3EXU8</accession>
<dbReference type="Proteomes" id="UP000185328">
    <property type="component" value="Segment"/>
</dbReference>
<evidence type="ECO:0000313" key="16">
    <source>
        <dbReference type="EMBL" id="AIX44579.1"/>
    </source>
</evidence>
<sequence>MKTDFTQDALWDQIATLGWDVRHDDIVLEVGGTVVSGIHQGKEYNKKWATPYGVRKYNNDAFIVIKNLSRTPFESSKPMDREHNPPHSNETVEPKTVEPQDITVNMDGGVGGSWEVKKEA</sequence>
<dbReference type="EMBL" id="KJ019043">
    <property type="protein sequence ID" value="AIX18027.1"/>
    <property type="molecule type" value="Genomic_DNA"/>
</dbReference>
<dbReference type="EMBL" id="KJ019051">
    <property type="protein sequence ID" value="AIX19834.1"/>
    <property type="molecule type" value="Genomic_DNA"/>
</dbReference>
<dbReference type="Proteomes" id="UP000185327">
    <property type="component" value="Segment"/>
</dbReference>